<evidence type="ECO:0008006" key="8">
    <source>
        <dbReference type="Google" id="ProtNLM"/>
    </source>
</evidence>
<proteinExistence type="inferred from homology"/>
<dbReference type="EMBL" id="BQKI01000012">
    <property type="protein sequence ID" value="GJN05792.1"/>
    <property type="molecule type" value="Genomic_DNA"/>
</dbReference>
<feature type="repeat" description="PPR" evidence="4">
    <location>
        <begin position="197"/>
        <end position="231"/>
    </location>
</feature>
<dbReference type="AlphaFoldDB" id="A0AAV5D594"/>
<evidence type="ECO:0000313" key="7">
    <source>
        <dbReference type="Proteomes" id="UP001054889"/>
    </source>
</evidence>
<dbReference type="Pfam" id="PF13041">
    <property type="entry name" value="PPR_2"/>
    <property type="match status" value="2"/>
</dbReference>
<dbReference type="InterPro" id="IPR002885">
    <property type="entry name" value="PPR_rpt"/>
</dbReference>
<keyword evidence="2" id="KW-0677">Repeat</keyword>
<feature type="repeat" description="PPR" evidence="4">
    <location>
        <begin position="162"/>
        <end position="196"/>
    </location>
</feature>
<dbReference type="Gene3D" id="1.25.40.10">
    <property type="entry name" value="Tetratricopeptide repeat domain"/>
    <property type="match status" value="2"/>
</dbReference>
<feature type="region of interest" description="Disordered" evidence="5">
    <location>
        <begin position="1"/>
        <end position="32"/>
    </location>
</feature>
<evidence type="ECO:0000256" key="2">
    <source>
        <dbReference type="ARBA" id="ARBA00022737"/>
    </source>
</evidence>
<dbReference type="NCBIfam" id="TIGR00756">
    <property type="entry name" value="PPR"/>
    <property type="match status" value="3"/>
</dbReference>
<dbReference type="Proteomes" id="UP001054889">
    <property type="component" value="Unassembled WGS sequence"/>
</dbReference>
<evidence type="ECO:0000256" key="4">
    <source>
        <dbReference type="PROSITE-ProRule" id="PRU00708"/>
    </source>
</evidence>
<evidence type="ECO:0000313" key="6">
    <source>
        <dbReference type="EMBL" id="GJN05792.1"/>
    </source>
</evidence>
<evidence type="ECO:0000256" key="5">
    <source>
        <dbReference type="SAM" id="MobiDB-lite"/>
    </source>
</evidence>
<feature type="repeat" description="PPR" evidence="4">
    <location>
        <begin position="334"/>
        <end position="368"/>
    </location>
</feature>
<accession>A0AAV5D594</accession>
<reference evidence="6" key="1">
    <citation type="journal article" date="2018" name="DNA Res.">
        <title>Multiple hybrid de novo genome assembly of finger millet, an orphan allotetraploid crop.</title>
        <authorList>
            <person name="Hatakeyama M."/>
            <person name="Aluri S."/>
            <person name="Balachadran M.T."/>
            <person name="Sivarajan S.R."/>
            <person name="Patrignani A."/>
            <person name="Gruter S."/>
            <person name="Poveda L."/>
            <person name="Shimizu-Inatsugi R."/>
            <person name="Baeten J."/>
            <person name="Francoijs K.J."/>
            <person name="Nataraja K.N."/>
            <person name="Reddy Y.A.N."/>
            <person name="Phadnis S."/>
            <person name="Ravikumar R.L."/>
            <person name="Schlapbach R."/>
            <person name="Sreeman S.M."/>
            <person name="Shimizu K.K."/>
        </authorList>
    </citation>
    <scope>NUCLEOTIDE SEQUENCE</scope>
</reference>
<gene>
    <name evidence="6" type="primary">ga23457</name>
    <name evidence="6" type="ORF">PR202_ga23457</name>
</gene>
<dbReference type="PANTHER" id="PTHR47941">
    <property type="entry name" value="PENTATRICOPEPTIDE REPEAT-CONTAINING PROTEIN 3, MITOCHONDRIAL"/>
    <property type="match status" value="1"/>
</dbReference>
<comment type="caution">
    <text evidence="6">The sequence shown here is derived from an EMBL/GenBank/DDBJ whole genome shotgun (WGS) entry which is preliminary data.</text>
</comment>
<dbReference type="Pfam" id="PF13812">
    <property type="entry name" value="PPR_3"/>
    <property type="match status" value="1"/>
</dbReference>
<dbReference type="Pfam" id="PF01535">
    <property type="entry name" value="PPR"/>
    <property type="match status" value="2"/>
</dbReference>
<feature type="repeat" description="PPR" evidence="4">
    <location>
        <begin position="299"/>
        <end position="333"/>
    </location>
</feature>
<reference evidence="6" key="2">
    <citation type="submission" date="2021-12" db="EMBL/GenBank/DDBJ databases">
        <title>Resequencing data analysis of finger millet.</title>
        <authorList>
            <person name="Hatakeyama M."/>
            <person name="Aluri S."/>
            <person name="Balachadran M.T."/>
            <person name="Sivarajan S.R."/>
            <person name="Poveda L."/>
            <person name="Shimizu-Inatsugi R."/>
            <person name="Schlapbach R."/>
            <person name="Sreeman S.M."/>
            <person name="Shimizu K.K."/>
        </authorList>
    </citation>
    <scope>NUCLEOTIDE SEQUENCE</scope>
</reference>
<organism evidence="6 7">
    <name type="scientific">Eleusine coracana subsp. coracana</name>
    <dbReference type="NCBI Taxonomy" id="191504"/>
    <lineage>
        <taxon>Eukaryota</taxon>
        <taxon>Viridiplantae</taxon>
        <taxon>Streptophyta</taxon>
        <taxon>Embryophyta</taxon>
        <taxon>Tracheophyta</taxon>
        <taxon>Spermatophyta</taxon>
        <taxon>Magnoliopsida</taxon>
        <taxon>Liliopsida</taxon>
        <taxon>Poales</taxon>
        <taxon>Poaceae</taxon>
        <taxon>PACMAD clade</taxon>
        <taxon>Chloridoideae</taxon>
        <taxon>Cynodonteae</taxon>
        <taxon>Eleusininae</taxon>
        <taxon>Eleusine</taxon>
    </lineage>
</organism>
<comment type="similarity">
    <text evidence="1">Belongs to the PPR family. P subfamily.</text>
</comment>
<feature type="repeat" description="PPR" evidence="4">
    <location>
        <begin position="232"/>
        <end position="266"/>
    </location>
</feature>
<keyword evidence="7" id="KW-1185">Reference proteome</keyword>
<dbReference type="PROSITE" id="PS51375">
    <property type="entry name" value="PPR"/>
    <property type="match status" value="5"/>
</dbReference>
<protein>
    <recommendedName>
        <fullName evidence="8">Pentatricopeptide repeat-containing protein</fullName>
    </recommendedName>
</protein>
<evidence type="ECO:0000256" key="1">
    <source>
        <dbReference type="ARBA" id="ARBA00007626"/>
    </source>
</evidence>
<name>A0AAV5D594_ELECO</name>
<keyword evidence="3" id="KW-0809">Transit peptide</keyword>
<sequence>MPAGRQTDVPTGGQRRASRRDAGPVRARPVQTAVPVPPAQTNAKLRRARDTSTAVVATVRHSGVVEQTAGGAGRRTAREGRGWVGGLLVSSPLRGFLWTAPPCPSSMVMLNSAMLPRQFSMQNDEDLILRSFKKQRSNWQGSLRDATKEFGMRSIASKLRPDLITYGTYINVLTKNGRTGAAVKLFNSMREKGTNPDVAICNCIIDHLCFKKKIPEALEIFGEMNDQHCQADVATYNTLIKHLCKIRRMEKVYELLDEMEAKGCTPNNRTYSYILKMAEKPKDVITLMQRMEESGCKPDSDTYNLLLNLFVNWEYEKGVQQVWEEMEGSGSGPDQRSFTIMVHGLHSQGKLDEALQYYNTMQSRGMIPEPRTKILVKAMYMKKDMPSIEDQPPTMRGKNLKLDPRSRLFHVHK</sequence>
<evidence type="ECO:0000256" key="3">
    <source>
        <dbReference type="ARBA" id="ARBA00022946"/>
    </source>
</evidence>
<dbReference type="InterPro" id="IPR011990">
    <property type="entry name" value="TPR-like_helical_dom_sf"/>
</dbReference>